<organism evidence="2 3">
    <name type="scientific">Corallincola luteus</name>
    <dbReference type="NCBI Taxonomy" id="1775177"/>
    <lineage>
        <taxon>Bacteria</taxon>
        <taxon>Pseudomonadati</taxon>
        <taxon>Pseudomonadota</taxon>
        <taxon>Gammaproteobacteria</taxon>
        <taxon>Alteromonadales</taxon>
        <taxon>Psychromonadaceae</taxon>
        <taxon>Corallincola</taxon>
    </lineage>
</organism>
<proteinExistence type="predicted"/>
<dbReference type="RefSeq" id="WP_131414414.1">
    <property type="nucleotide sequence ID" value="NZ_SJXE01000001.1"/>
</dbReference>
<name>A0ABY2APP3_9GAMM</name>
<accession>A0ABY2APP3</accession>
<evidence type="ECO:0000313" key="3">
    <source>
        <dbReference type="Proteomes" id="UP000292554"/>
    </source>
</evidence>
<dbReference type="EMBL" id="SJXE01000001">
    <property type="protein sequence ID" value="TCI05140.1"/>
    <property type="molecule type" value="Genomic_DNA"/>
</dbReference>
<sequence length="226" mass="24874">MKTLAKFAITLFISLYGSAVSANFIEFTLEEEIDIEIDRDVIGQETVVGNFYYDIVNTAIVAGTMRIGSDEFLLNTDQGIGSSHFFHGGLWMGGFEIAFSASFVSQTNPTEYFDLEGLDYEIYLPYPCIEFDSCTSNLYDDISAWQDAIANGAILEYAHEGFAKYDAGKSGNFHSGGIVDNAYRMLDELPPEYQAVKVPESSAAYALLLVGGCLIRLRRLSHGAAK</sequence>
<feature type="chain" id="PRO_5046839206" description="PEP-CTERM sorting domain-containing protein" evidence="1">
    <location>
        <begin position="23"/>
        <end position="226"/>
    </location>
</feature>
<protein>
    <recommendedName>
        <fullName evidence="4">PEP-CTERM sorting domain-containing protein</fullName>
    </recommendedName>
</protein>
<gene>
    <name evidence="2" type="ORF">EZV61_04040</name>
</gene>
<feature type="signal peptide" evidence="1">
    <location>
        <begin position="1"/>
        <end position="22"/>
    </location>
</feature>
<evidence type="ECO:0008006" key="4">
    <source>
        <dbReference type="Google" id="ProtNLM"/>
    </source>
</evidence>
<comment type="caution">
    <text evidence="2">The sequence shown here is derived from an EMBL/GenBank/DDBJ whole genome shotgun (WGS) entry which is preliminary data.</text>
</comment>
<keyword evidence="1" id="KW-0732">Signal</keyword>
<dbReference type="Proteomes" id="UP000292554">
    <property type="component" value="Unassembled WGS sequence"/>
</dbReference>
<evidence type="ECO:0000256" key="1">
    <source>
        <dbReference type="SAM" id="SignalP"/>
    </source>
</evidence>
<evidence type="ECO:0000313" key="2">
    <source>
        <dbReference type="EMBL" id="TCI05140.1"/>
    </source>
</evidence>
<reference evidence="2 3" key="1">
    <citation type="submission" date="2019-02" db="EMBL/GenBank/DDBJ databases">
        <title>Corallincola luteus sp. nov., a marine bacterium isolated from surface sediment of Bohai Sea in China.</title>
        <authorList>
            <person name="Ren Q."/>
        </authorList>
    </citation>
    <scope>NUCLEOTIDE SEQUENCE [LARGE SCALE GENOMIC DNA]</scope>
    <source>
        <strain evidence="2 3">DASS28</strain>
    </source>
</reference>
<keyword evidence="3" id="KW-1185">Reference proteome</keyword>